<evidence type="ECO:0000256" key="4">
    <source>
        <dbReference type="ARBA" id="ARBA00022927"/>
    </source>
</evidence>
<dbReference type="PANTHER" id="PTHR13257">
    <property type="entry name" value="NUCLEOPORIN NUP84-RELATED"/>
    <property type="match status" value="1"/>
</dbReference>
<evidence type="ECO:0000256" key="7">
    <source>
        <dbReference type="ARBA" id="ARBA00023242"/>
    </source>
</evidence>
<dbReference type="InterPro" id="IPR037700">
    <property type="entry name" value="NUP88/NUP82"/>
</dbReference>
<protein>
    <submittedName>
        <fullName evidence="8">Uncharacterized protein</fullName>
    </submittedName>
</protein>
<keyword evidence="10" id="KW-1185">Reference proteome</keyword>
<evidence type="ECO:0000313" key="9">
    <source>
        <dbReference type="EMBL" id="CAF3698511.1"/>
    </source>
</evidence>
<organism evidence="8 10">
    <name type="scientific">Didymodactylos carnosus</name>
    <dbReference type="NCBI Taxonomy" id="1234261"/>
    <lineage>
        <taxon>Eukaryota</taxon>
        <taxon>Metazoa</taxon>
        <taxon>Spiralia</taxon>
        <taxon>Gnathifera</taxon>
        <taxon>Rotifera</taxon>
        <taxon>Eurotatoria</taxon>
        <taxon>Bdelloidea</taxon>
        <taxon>Philodinida</taxon>
        <taxon>Philodinidae</taxon>
        <taxon>Didymodactylos</taxon>
    </lineage>
</organism>
<sequence length="767" mass="89081">MNSRSNSKISQLPIAASNSFSFTATRGDPFSQTSTNSSFPIKSPATNATFLVKPLQTTKTSDVQQPPTLSESTTTMIYTSLPHSIRVLLSIPNVNIYTFGESYLIGYCDSEYCLYVYHWDKLFLSRTIATKITQDQCQRLRLSSLSVEPVQRLLLNKTETILTMLAENVAYIVHLPPYLTNENDKNKIIKSTEKSSPSSLINLFCPIICLSQPSLMNLIDFIWLPSPFDQYFLVAYSNSQCLLYKLSKRGKECDLCQTYSITLTSKEKKISLNSLPEIIKLDYGQQKYSQEKQQMYLPIFAIKTDGNIYCLYLYEQDIITNSHPPSFTGPLRIYPSSFDNYGCRTATMTCIKSSSGSTCLVYIRDKFILNQSLVLHNQLTLNESIQENHQQSKEHETILYIIDSIILPEISALSSQMFIIYDPLSDKRYYVADESNIYSIDIEWLDNVNQIQSTPNFSDQYQKRMSRSKVEYLMTTRLTSEQNKKASTKMQKDKRDEKIKFMGLAQTMNNGQWLCIITENDYGNDKHITLLRPNSAYLSPSSTSSDIDRPLCLVVEPKRSVIKNDDFFQHIRSLLQTRDETIPRLRSTNSQNAQSVISDDDFEKNLQKFIDIFTQNYLSKQLQVQKKLENKQRYLFDLTQTQLIACRELETTFKRVKHQSDYLLEEYSREQQRRQNIEKNLNDILSVIENITPVLSDQELLMKQQLKNYHVQLKHLQTKTKMVNDFIYGEQKQDESKFDDKLLKQYQEFVQYFLEKIEVMKQKLDEL</sequence>
<gene>
    <name evidence="8" type="ORF">GPM918_LOCUS9539</name>
    <name evidence="9" type="ORF">SRO942_LOCUS9540</name>
</gene>
<dbReference type="GO" id="GO:0000055">
    <property type="term" value="P:ribosomal large subunit export from nucleus"/>
    <property type="evidence" value="ECO:0007669"/>
    <property type="project" value="InterPro"/>
</dbReference>
<dbReference type="EMBL" id="CAJNOQ010001783">
    <property type="protein sequence ID" value="CAF0918773.1"/>
    <property type="molecule type" value="Genomic_DNA"/>
</dbReference>
<keyword evidence="6" id="KW-0906">Nuclear pore complex</keyword>
<dbReference type="OrthoDB" id="341482at2759"/>
<keyword evidence="5" id="KW-0811">Translocation</keyword>
<dbReference type="GO" id="GO:0006606">
    <property type="term" value="P:protein import into nucleus"/>
    <property type="evidence" value="ECO:0007669"/>
    <property type="project" value="TreeGrafter"/>
</dbReference>
<evidence type="ECO:0000313" key="8">
    <source>
        <dbReference type="EMBL" id="CAF0918773.1"/>
    </source>
</evidence>
<proteinExistence type="predicted"/>
<name>A0A814AZ46_9BILA</name>
<dbReference type="Proteomes" id="UP000681722">
    <property type="component" value="Unassembled WGS sequence"/>
</dbReference>
<evidence type="ECO:0000256" key="3">
    <source>
        <dbReference type="ARBA" id="ARBA00022816"/>
    </source>
</evidence>
<dbReference type="Proteomes" id="UP000663829">
    <property type="component" value="Unassembled WGS sequence"/>
</dbReference>
<evidence type="ECO:0000256" key="1">
    <source>
        <dbReference type="ARBA" id="ARBA00004567"/>
    </source>
</evidence>
<evidence type="ECO:0000256" key="5">
    <source>
        <dbReference type="ARBA" id="ARBA00023010"/>
    </source>
</evidence>
<comment type="caution">
    <text evidence="8">The sequence shown here is derived from an EMBL/GenBank/DDBJ whole genome shotgun (WGS) entry which is preliminary data.</text>
</comment>
<dbReference type="PANTHER" id="PTHR13257:SF0">
    <property type="entry name" value="NUCLEAR PORE COMPLEX PROTEIN NUP88"/>
    <property type="match status" value="1"/>
</dbReference>
<dbReference type="GO" id="GO:0005643">
    <property type="term" value="C:nuclear pore"/>
    <property type="evidence" value="ECO:0007669"/>
    <property type="project" value="UniProtKB-SubCell"/>
</dbReference>
<reference evidence="8" key="1">
    <citation type="submission" date="2021-02" db="EMBL/GenBank/DDBJ databases">
        <authorList>
            <person name="Nowell W R."/>
        </authorList>
    </citation>
    <scope>NUCLEOTIDE SEQUENCE</scope>
</reference>
<dbReference type="Pfam" id="PF10168">
    <property type="entry name" value="Nup88"/>
    <property type="match status" value="1"/>
</dbReference>
<keyword evidence="2" id="KW-0813">Transport</keyword>
<evidence type="ECO:0000256" key="6">
    <source>
        <dbReference type="ARBA" id="ARBA00023132"/>
    </source>
</evidence>
<evidence type="ECO:0000256" key="2">
    <source>
        <dbReference type="ARBA" id="ARBA00022448"/>
    </source>
</evidence>
<dbReference type="GO" id="GO:0017056">
    <property type="term" value="F:structural constituent of nuclear pore"/>
    <property type="evidence" value="ECO:0007669"/>
    <property type="project" value="InterPro"/>
</dbReference>
<keyword evidence="4" id="KW-0653">Protein transport</keyword>
<evidence type="ECO:0000313" key="10">
    <source>
        <dbReference type="Proteomes" id="UP000663829"/>
    </source>
</evidence>
<comment type="subcellular location">
    <subcellularLocation>
        <location evidence="1">Nucleus</location>
        <location evidence="1">Nuclear pore complex</location>
    </subcellularLocation>
</comment>
<accession>A0A814AZ46</accession>
<dbReference type="InterPro" id="IPR019321">
    <property type="entry name" value="Nucleoporin_Nup88"/>
</dbReference>
<dbReference type="AlphaFoldDB" id="A0A814AZ46"/>
<dbReference type="GO" id="GO:0006406">
    <property type="term" value="P:mRNA export from nucleus"/>
    <property type="evidence" value="ECO:0007669"/>
    <property type="project" value="TreeGrafter"/>
</dbReference>
<dbReference type="EMBL" id="CAJOBC010001783">
    <property type="protein sequence ID" value="CAF3698511.1"/>
    <property type="molecule type" value="Genomic_DNA"/>
</dbReference>
<keyword evidence="7" id="KW-0539">Nucleus</keyword>
<keyword evidence="3" id="KW-0509">mRNA transport</keyword>
<dbReference type="GO" id="GO:0000056">
    <property type="term" value="P:ribosomal small subunit export from nucleus"/>
    <property type="evidence" value="ECO:0007669"/>
    <property type="project" value="InterPro"/>
</dbReference>